<keyword evidence="6" id="KW-0813">Transport</keyword>
<comment type="cofactor">
    <cofactor evidence="6">
        <name>[4Fe-4S] cluster</name>
        <dbReference type="ChEBI" id="CHEBI:49883"/>
    </cofactor>
    <text evidence="6">Binds 2 [4Fe-4S] clusters.</text>
</comment>
<feature type="domain" description="4Fe-4S ferredoxin-type" evidence="8">
    <location>
        <begin position="67"/>
        <end position="96"/>
    </location>
</feature>
<dbReference type="EC" id="1.1.99.14" evidence="6"/>
<dbReference type="PROSITE" id="PS00198">
    <property type="entry name" value="4FE4S_FER_1"/>
    <property type="match status" value="1"/>
</dbReference>
<comment type="catalytic activity">
    <reaction evidence="6">
        <text>glycolate + A = glyoxylate + AH2</text>
        <dbReference type="Rhea" id="RHEA:21264"/>
        <dbReference type="ChEBI" id="CHEBI:13193"/>
        <dbReference type="ChEBI" id="CHEBI:17499"/>
        <dbReference type="ChEBI" id="CHEBI:29805"/>
        <dbReference type="ChEBI" id="CHEBI:36655"/>
        <dbReference type="EC" id="1.1.99.14"/>
    </reaction>
</comment>
<dbReference type="GO" id="GO:0019154">
    <property type="term" value="F:glycolate dehydrogenase activity"/>
    <property type="evidence" value="ECO:0007669"/>
    <property type="project" value="UniProtKB-EC"/>
</dbReference>
<dbReference type="InterPro" id="IPR017900">
    <property type="entry name" value="4Fe4S_Fe_S_CS"/>
</dbReference>
<dbReference type="EMBL" id="FWFU01000004">
    <property type="protein sequence ID" value="SLN61558.1"/>
    <property type="molecule type" value="Genomic_DNA"/>
</dbReference>
<keyword evidence="3" id="KW-0677">Repeat</keyword>
<keyword evidence="10" id="KW-1185">Reference proteome</keyword>
<evidence type="ECO:0000256" key="5">
    <source>
        <dbReference type="ARBA" id="ARBA00023014"/>
    </source>
</evidence>
<protein>
    <recommendedName>
        <fullName evidence="6">Glycolate oxidase iron-sulfur subunit</fullName>
        <ecNumber evidence="6">1.1.99.14</ecNumber>
    </recommendedName>
</protein>
<comment type="catalytic activity">
    <reaction evidence="6">
        <text>(R)-lactate + A = pyruvate + AH2</text>
        <dbReference type="Rhea" id="RHEA:15089"/>
        <dbReference type="ChEBI" id="CHEBI:13193"/>
        <dbReference type="ChEBI" id="CHEBI:15361"/>
        <dbReference type="ChEBI" id="CHEBI:16004"/>
        <dbReference type="ChEBI" id="CHEBI:17499"/>
    </reaction>
</comment>
<feature type="region of interest" description="Disordered" evidence="7">
    <location>
        <begin position="422"/>
        <end position="443"/>
    </location>
</feature>
<dbReference type="Gene3D" id="1.10.1060.10">
    <property type="entry name" value="Alpha-helical ferredoxin"/>
    <property type="match status" value="1"/>
</dbReference>
<evidence type="ECO:0000259" key="8">
    <source>
        <dbReference type="PROSITE" id="PS51379"/>
    </source>
</evidence>
<dbReference type="RefSeq" id="WP_085818971.1">
    <property type="nucleotide sequence ID" value="NZ_FWFU01000004.1"/>
</dbReference>
<dbReference type="PROSITE" id="PS51379">
    <property type="entry name" value="4FE4S_FER_2"/>
    <property type="match status" value="2"/>
</dbReference>
<dbReference type="InterPro" id="IPR004017">
    <property type="entry name" value="Cys_rich_dom"/>
</dbReference>
<keyword evidence="1 6" id="KW-0004">4Fe-4S</keyword>
<keyword evidence="2 6" id="KW-0479">Metal-binding</keyword>
<keyword evidence="4 6" id="KW-0408">Iron</keyword>
<dbReference type="InterPro" id="IPR012257">
    <property type="entry name" value="Glc_ox_4Fe-4S"/>
</dbReference>
<accession>A0A1X6ZUE2</accession>
<evidence type="ECO:0000256" key="3">
    <source>
        <dbReference type="ARBA" id="ARBA00022737"/>
    </source>
</evidence>
<gene>
    <name evidence="9" type="primary">lutA</name>
    <name evidence="9" type="ORF">ROH8110_03472</name>
</gene>
<dbReference type="Pfam" id="PF13183">
    <property type="entry name" value="Fer4_8"/>
    <property type="match status" value="1"/>
</dbReference>
<dbReference type="PANTHER" id="PTHR32479">
    <property type="entry name" value="GLYCOLATE OXIDASE IRON-SULFUR SUBUNIT"/>
    <property type="match status" value="1"/>
</dbReference>
<dbReference type="PIRSF" id="PIRSF000139">
    <property type="entry name" value="Glc_ox_4Fe-4S"/>
    <property type="match status" value="1"/>
</dbReference>
<evidence type="ECO:0000256" key="2">
    <source>
        <dbReference type="ARBA" id="ARBA00022723"/>
    </source>
</evidence>
<evidence type="ECO:0000256" key="4">
    <source>
        <dbReference type="ARBA" id="ARBA00023004"/>
    </source>
</evidence>
<evidence type="ECO:0000256" key="1">
    <source>
        <dbReference type="ARBA" id="ARBA00022485"/>
    </source>
</evidence>
<evidence type="ECO:0000313" key="10">
    <source>
        <dbReference type="Proteomes" id="UP000193207"/>
    </source>
</evidence>
<name>A0A1X6ZUE2_9RHOB</name>
<dbReference type="FunFam" id="1.10.1060.10:FF:000012">
    <property type="entry name" value="Glycolate oxidase iron-sulfur subunit"/>
    <property type="match status" value="1"/>
</dbReference>
<sequence length="443" mass="48434">MKTEFTEEQLRDPGIARSNEILRACVHCGFCTATCPTYQVLGDELDSPRGRIYLIKDMLENERVPDAKTVKHIDRCLSCLACMTTCPSGVHYMHLVDHARDYIERNYKRPFGDRALRWILARILPYPGRFRLALLGAKIGRPFAFLMPDARLRAMLEMAPRQVPPVSRNDDPQSFAPKGPRRKRVALMTGCAQRALNTDINDATIRLLTRLGCEVVVAEGAGCCGALTHHMGKTGESHRTAARNIRAWTREMRGEGLDAVVINTSGCGTTVKDYGHMFRGEALAEDAAAVSEITMDISELLMKLDLPEGADKGLRVAYHAACSLQHGQQIKSYPKDLLKRAGFSVVEPADSHLCCGSAGTYNLMQPEISGQLKARKLRTLAACQPEVIVAGNIGCMMQIGSGADVPVVHTVELLDWATGGPMPPAMRPGHNAGPQVPNLRGAP</sequence>
<evidence type="ECO:0000256" key="7">
    <source>
        <dbReference type="SAM" id="MobiDB-lite"/>
    </source>
</evidence>
<organism evidence="9 10">
    <name type="scientific">Roseovarius halotolerans</name>
    <dbReference type="NCBI Taxonomy" id="505353"/>
    <lineage>
        <taxon>Bacteria</taxon>
        <taxon>Pseudomonadati</taxon>
        <taxon>Pseudomonadota</taxon>
        <taxon>Alphaproteobacteria</taxon>
        <taxon>Rhodobacterales</taxon>
        <taxon>Roseobacteraceae</taxon>
        <taxon>Roseovarius</taxon>
    </lineage>
</organism>
<dbReference type="AlphaFoldDB" id="A0A1X6ZUE2"/>
<comment type="function">
    <text evidence="6">Component of a complex that catalyzes the oxidation of glycolate to glyoxylate.</text>
</comment>
<dbReference type="GO" id="GO:0051539">
    <property type="term" value="F:4 iron, 4 sulfur cluster binding"/>
    <property type="evidence" value="ECO:0007669"/>
    <property type="project" value="UniProtKB-UniRule"/>
</dbReference>
<proteinExistence type="predicted"/>
<dbReference type="Proteomes" id="UP000193207">
    <property type="component" value="Unassembled WGS sequence"/>
</dbReference>
<evidence type="ECO:0000313" key="9">
    <source>
        <dbReference type="EMBL" id="SLN61558.1"/>
    </source>
</evidence>
<dbReference type="InterPro" id="IPR017896">
    <property type="entry name" value="4Fe4S_Fe-S-bd"/>
</dbReference>
<keyword evidence="5 6" id="KW-0411">Iron-sulfur</keyword>
<reference evidence="9 10" key="1">
    <citation type="submission" date="2017-03" db="EMBL/GenBank/DDBJ databases">
        <authorList>
            <person name="Afonso C.L."/>
            <person name="Miller P.J."/>
            <person name="Scott M.A."/>
            <person name="Spackman E."/>
            <person name="Goraichik I."/>
            <person name="Dimitrov K.M."/>
            <person name="Suarez D.L."/>
            <person name="Swayne D.E."/>
        </authorList>
    </citation>
    <scope>NUCLEOTIDE SEQUENCE [LARGE SCALE GENOMIC DNA]</scope>
    <source>
        <strain evidence="9 10">CECT 8110</strain>
    </source>
</reference>
<dbReference type="NCBIfam" id="NF008434">
    <property type="entry name" value="PRK11274.1"/>
    <property type="match status" value="1"/>
</dbReference>
<dbReference type="PANTHER" id="PTHR32479:SF17">
    <property type="entry name" value="GLYCOLATE OXIDASE IRON-SULFUR SUBUNIT"/>
    <property type="match status" value="1"/>
</dbReference>
<dbReference type="Pfam" id="PF02754">
    <property type="entry name" value="CCG"/>
    <property type="match status" value="2"/>
</dbReference>
<dbReference type="GO" id="GO:0046872">
    <property type="term" value="F:metal ion binding"/>
    <property type="evidence" value="ECO:0007669"/>
    <property type="project" value="UniProtKB-UniRule"/>
</dbReference>
<feature type="domain" description="4Fe-4S ferredoxin-type" evidence="8">
    <location>
        <begin position="14"/>
        <end position="46"/>
    </location>
</feature>
<dbReference type="OrthoDB" id="9765258at2"/>
<evidence type="ECO:0000256" key="6">
    <source>
        <dbReference type="PIRNR" id="PIRNR000139"/>
    </source>
</evidence>
<keyword evidence="6" id="KW-0249">Electron transport</keyword>
<dbReference type="InterPro" id="IPR009051">
    <property type="entry name" value="Helical_ferredxn"/>
</dbReference>
<dbReference type="SUPFAM" id="SSF54862">
    <property type="entry name" value="4Fe-4S ferredoxins"/>
    <property type="match status" value="1"/>
</dbReference>